<dbReference type="STRING" id="1297569.MESS2_1510002"/>
<dbReference type="SUPFAM" id="SSF52980">
    <property type="entry name" value="Restriction endonuclease-like"/>
    <property type="match status" value="1"/>
</dbReference>
<evidence type="ECO:0000313" key="4">
    <source>
        <dbReference type="Proteomes" id="UP000012062"/>
    </source>
</evidence>
<keyword evidence="4" id="KW-1185">Reference proteome</keyword>
<dbReference type="Pfam" id="PF04471">
    <property type="entry name" value="Mrr_cat"/>
    <property type="match status" value="1"/>
</dbReference>
<dbReference type="PANTHER" id="PTHR30015">
    <property type="entry name" value="MRR RESTRICTION SYSTEM PROTEIN"/>
    <property type="match status" value="1"/>
</dbReference>
<dbReference type="GO" id="GO:0015666">
    <property type="term" value="F:restriction endodeoxyribonuclease activity"/>
    <property type="evidence" value="ECO:0007669"/>
    <property type="project" value="TreeGrafter"/>
</dbReference>
<feature type="domain" description="Restriction endonuclease type IV Mrr" evidence="1">
    <location>
        <begin position="146"/>
        <end position="261"/>
    </location>
</feature>
<dbReference type="eggNOG" id="COG1715">
    <property type="taxonomic scope" value="Bacteria"/>
</dbReference>
<dbReference type="AlphaFoldDB" id="M5ELX4"/>
<protein>
    <submittedName>
        <fullName evidence="3">Restriction endonuclease</fullName>
    </submittedName>
</protein>
<organism evidence="3 4">
    <name type="scientific">Mesorhizobium metallidurans STM 2683</name>
    <dbReference type="NCBI Taxonomy" id="1297569"/>
    <lineage>
        <taxon>Bacteria</taxon>
        <taxon>Pseudomonadati</taxon>
        <taxon>Pseudomonadota</taxon>
        <taxon>Alphaproteobacteria</taxon>
        <taxon>Hyphomicrobiales</taxon>
        <taxon>Phyllobacteriaceae</taxon>
        <taxon>Mesorhizobium</taxon>
    </lineage>
</organism>
<dbReference type="InterPro" id="IPR011856">
    <property type="entry name" value="tRNA_endonuc-like_dom_sf"/>
</dbReference>
<proteinExistence type="predicted"/>
<dbReference type="GO" id="GO:0009307">
    <property type="term" value="P:DNA restriction-modification system"/>
    <property type="evidence" value="ECO:0007669"/>
    <property type="project" value="InterPro"/>
</dbReference>
<name>M5ELX4_9HYPH</name>
<dbReference type="InterPro" id="IPR007560">
    <property type="entry name" value="Restrct_endonuc_IV_Mrr"/>
</dbReference>
<dbReference type="EMBL" id="CAUM01000059">
    <property type="protein sequence ID" value="CCV05180.1"/>
    <property type="molecule type" value="Genomic_DNA"/>
</dbReference>
<dbReference type="InterPro" id="IPR052906">
    <property type="entry name" value="Type_IV_Methyl-Rstrct_Enzyme"/>
</dbReference>
<feature type="domain" description="Restriction system protein Mrr-like N-terminal" evidence="2">
    <location>
        <begin position="8"/>
        <end position="93"/>
    </location>
</feature>
<dbReference type="PANTHER" id="PTHR30015:SF7">
    <property type="entry name" value="TYPE IV METHYL-DIRECTED RESTRICTION ENZYME ECOKMRR"/>
    <property type="match status" value="1"/>
</dbReference>
<dbReference type="Pfam" id="PF14338">
    <property type="entry name" value="Mrr_N"/>
    <property type="match status" value="1"/>
</dbReference>
<reference evidence="3 4" key="1">
    <citation type="submission" date="2013-02" db="EMBL/GenBank/DDBJ databases">
        <authorList>
            <person name="Genoscope - CEA"/>
        </authorList>
    </citation>
    <scope>NUCLEOTIDE SEQUENCE [LARGE SCALE GENOMIC DNA]</scope>
    <source>
        <strain evidence="3 4">STM 2683</strain>
    </source>
</reference>
<dbReference type="InterPro" id="IPR025745">
    <property type="entry name" value="Mrr-like_N_dom"/>
</dbReference>
<dbReference type="Gene3D" id="3.40.1350.10">
    <property type="match status" value="1"/>
</dbReference>
<dbReference type="Proteomes" id="UP000012062">
    <property type="component" value="Unassembled WGS sequence"/>
</dbReference>
<dbReference type="InterPro" id="IPR011335">
    <property type="entry name" value="Restrct_endonuc-II-like"/>
</dbReference>
<evidence type="ECO:0000259" key="2">
    <source>
        <dbReference type="Pfam" id="PF14338"/>
    </source>
</evidence>
<dbReference type="GO" id="GO:0003677">
    <property type="term" value="F:DNA binding"/>
    <property type="evidence" value="ECO:0007669"/>
    <property type="project" value="InterPro"/>
</dbReference>
<dbReference type="OrthoDB" id="9803736at2"/>
<keyword evidence="3" id="KW-0255">Endonuclease</keyword>
<keyword evidence="3" id="KW-0378">Hydrolase</keyword>
<sequence length="286" mass="30889">MKAIVPPFAEFFVPVLRALDALGGSASIEEIDDKTAALMNISDAARAVLVGDGPRSRFDYRCAWARSWLKNAGLTNNSERGVWALTAEGRASLSLAPDEIVRRVRRADAALRKAKVIATPERVEAEAEAADIALKDWREQLLDILLALDPAAFERLCQRLLREAGFIKVEVTGRSGDGGIDGTGVLRVNLLSFHVLFQSKRWKGSVGAGVVRDFRGAMVGRADKGLIITTGTFTADARREAVRDGAPAIDLIDGDGLCDLLKEQKIGVLVKMVEEVTVDEAAFAGF</sequence>
<comment type="caution">
    <text evidence="3">The sequence shown here is derived from an EMBL/GenBank/DDBJ whole genome shotgun (WGS) entry which is preliminary data.</text>
</comment>
<gene>
    <name evidence="3" type="ORF">MESS2_1510002</name>
</gene>
<keyword evidence="3" id="KW-0540">Nuclease</keyword>
<accession>M5ELX4</accession>
<evidence type="ECO:0000313" key="3">
    <source>
        <dbReference type="EMBL" id="CCV05180.1"/>
    </source>
</evidence>
<evidence type="ECO:0000259" key="1">
    <source>
        <dbReference type="Pfam" id="PF04471"/>
    </source>
</evidence>
<dbReference type="RefSeq" id="WP_008874133.1">
    <property type="nucleotide sequence ID" value="NZ_CAUM01000059.1"/>
</dbReference>